<dbReference type="Proteomes" id="UP000226525">
    <property type="component" value="Unassembled WGS sequence"/>
</dbReference>
<dbReference type="GO" id="GO:0050660">
    <property type="term" value="F:flavin adenine dinucleotide binding"/>
    <property type="evidence" value="ECO:0007669"/>
    <property type="project" value="TreeGrafter"/>
</dbReference>
<dbReference type="EMBL" id="NZEX01000085">
    <property type="protein sequence ID" value="MAH63243.1"/>
    <property type="molecule type" value="Genomic_DNA"/>
</dbReference>
<organism evidence="2 3">
    <name type="scientific">SAR324 cluster bacterium</name>
    <dbReference type="NCBI Taxonomy" id="2024889"/>
    <lineage>
        <taxon>Bacteria</taxon>
        <taxon>Deltaproteobacteria</taxon>
        <taxon>SAR324 cluster</taxon>
    </lineage>
</organism>
<protein>
    <submittedName>
        <fullName evidence="2">FAD-dependent oxidoreductase</fullName>
    </submittedName>
</protein>
<evidence type="ECO:0000256" key="1">
    <source>
        <dbReference type="ARBA" id="ARBA00023002"/>
    </source>
</evidence>
<dbReference type="PANTHER" id="PTHR43539:SF68">
    <property type="entry name" value="FLAVIN-BINDING MONOOXYGENASE-LIKE PROTEIN (AFU_ORTHOLOGUE AFUA_4G09220)"/>
    <property type="match status" value="1"/>
</dbReference>
<name>A0A2D6YJ73_9DELT</name>
<evidence type="ECO:0000313" key="3">
    <source>
        <dbReference type="Proteomes" id="UP000226525"/>
    </source>
</evidence>
<dbReference type="PANTHER" id="PTHR43539">
    <property type="entry name" value="FLAVIN-BINDING MONOOXYGENASE-LIKE PROTEIN (AFU_ORTHOLOGUE AFUA_4G09220)"/>
    <property type="match status" value="1"/>
</dbReference>
<accession>A0A2D6YJ73</accession>
<dbReference type="SUPFAM" id="SSF51971">
    <property type="entry name" value="Nucleotide-binding domain"/>
    <property type="match status" value="1"/>
</dbReference>
<dbReference type="Gene3D" id="3.50.50.60">
    <property type="entry name" value="FAD/NAD(P)-binding domain"/>
    <property type="match status" value="1"/>
</dbReference>
<gene>
    <name evidence="2" type="ORF">CMN54_07345</name>
</gene>
<dbReference type="InterPro" id="IPR036188">
    <property type="entry name" value="FAD/NAD-bd_sf"/>
</dbReference>
<dbReference type="GO" id="GO:0004497">
    <property type="term" value="F:monooxygenase activity"/>
    <property type="evidence" value="ECO:0007669"/>
    <property type="project" value="TreeGrafter"/>
</dbReference>
<proteinExistence type="predicted"/>
<dbReference type="SUPFAM" id="SSF51905">
    <property type="entry name" value="FAD/NAD(P)-binding domain"/>
    <property type="match status" value="1"/>
</dbReference>
<sequence>MRNKAVEQWIEQFNTSFASAKTIDLHSLFQEKFFWRDILCISWNLNTFETQQQVTAALKQNKATLPLKIDDYYDVKRAGGIVECFLDLSCGIGIGKGYVRLKGGKAWTLLTTLEELQGHEEKRGEQRILGTRHGAHKNRRIWHEEKQAEEEAVGYSKQPYCLVVGGGQAGIMLATRLKKLGVPTIVLEKNKRAGDSWRNRYRFLTLHDPIWYDHFPYIPFPDDWPVFTPKNKMGDWLEMYTTVMDLNYWTESRFTKAAFDETKQEWEVEVLRKGEKLALRPTQLVFTTGAYGPPKGIPIKGKKKFKGRIYHSSEYQDGRDFTGKRCVVVGSATSAHDICQDLWECGAKSVTMVQRSSSIIIKSETLLEYGFGELYSEQALKNGITTDKADLLFASTPYKLLPDQHREVYQQMYEHDREFYEQLGAAGFHFDFGEDGSGLLMRALRTASGYYIDVGASELIIQKKVKLKTGVTPERCDEEFLYFDDGSKLAADVIFFAIGYHSMDKVIEKLISKETAEKVGRFWGIGSGIKGDPGPWEGELRNLWKPTKQSNLWFHGGNLHLSRFYSKYVALQIKGRMEQVKMKPVMPK</sequence>
<dbReference type="Pfam" id="PF13738">
    <property type="entry name" value="Pyr_redox_3"/>
    <property type="match status" value="1"/>
</dbReference>
<evidence type="ECO:0000313" key="2">
    <source>
        <dbReference type="EMBL" id="MAH63243.1"/>
    </source>
</evidence>
<comment type="caution">
    <text evidence="2">The sequence shown here is derived from an EMBL/GenBank/DDBJ whole genome shotgun (WGS) entry which is preliminary data.</text>
</comment>
<reference evidence="3" key="1">
    <citation type="submission" date="2017-09" db="EMBL/GenBank/DDBJ databases">
        <title>The Reconstruction of 2,631 Draft Metagenome-Assembled Genomes from the Global Oceans.</title>
        <authorList>
            <person name="Tully B.J."/>
            <person name="Graham E.D."/>
            <person name="Heidelberg J.F."/>
        </authorList>
    </citation>
    <scope>NUCLEOTIDE SEQUENCE [LARGE SCALE GENOMIC DNA]</scope>
</reference>
<dbReference type="InterPro" id="IPR050982">
    <property type="entry name" value="Auxin_biosynth/cation_transpt"/>
</dbReference>
<dbReference type="AlphaFoldDB" id="A0A2D6YJ73"/>
<keyword evidence="1" id="KW-0560">Oxidoreductase</keyword>